<evidence type="ECO:0000313" key="6">
    <source>
        <dbReference type="EMBL" id="PRH87259.1"/>
    </source>
</evidence>
<dbReference type="EMBL" id="PUEJ01000004">
    <property type="protein sequence ID" value="PRH87259.1"/>
    <property type="molecule type" value="Genomic_DNA"/>
</dbReference>
<dbReference type="Pfam" id="PF00440">
    <property type="entry name" value="TetR_N"/>
    <property type="match status" value="1"/>
</dbReference>
<dbReference type="InterPro" id="IPR036271">
    <property type="entry name" value="Tet_transcr_reg_TetR-rel_C_sf"/>
</dbReference>
<dbReference type="InterPro" id="IPR011075">
    <property type="entry name" value="TetR_C"/>
</dbReference>
<dbReference type="InterPro" id="IPR009057">
    <property type="entry name" value="Homeodomain-like_sf"/>
</dbReference>
<keyword evidence="2" id="KW-0238">DNA-binding</keyword>
<dbReference type="OrthoDB" id="9795242at2"/>
<evidence type="ECO:0000256" key="1">
    <source>
        <dbReference type="ARBA" id="ARBA00023015"/>
    </source>
</evidence>
<dbReference type="RefSeq" id="WP_105862197.1">
    <property type="nucleotide sequence ID" value="NZ_PUEJ01000004.1"/>
</dbReference>
<feature type="domain" description="Tetracyclin repressor-like C-terminal" evidence="5">
    <location>
        <begin position="92"/>
        <end position="184"/>
    </location>
</feature>
<dbReference type="PANTHER" id="PTHR47506:SF1">
    <property type="entry name" value="HTH-TYPE TRANSCRIPTIONAL REGULATOR YJDC"/>
    <property type="match status" value="1"/>
</dbReference>
<evidence type="ECO:0000256" key="3">
    <source>
        <dbReference type="ARBA" id="ARBA00023163"/>
    </source>
</evidence>
<feature type="domain" description="HTH tetR-type" evidence="4">
    <location>
        <begin position="13"/>
        <end position="58"/>
    </location>
</feature>
<keyword evidence="1" id="KW-0805">Transcription regulation</keyword>
<dbReference type="PANTHER" id="PTHR47506">
    <property type="entry name" value="TRANSCRIPTIONAL REGULATORY PROTEIN"/>
    <property type="match status" value="1"/>
</dbReference>
<evidence type="ECO:0000256" key="2">
    <source>
        <dbReference type="ARBA" id="ARBA00023125"/>
    </source>
</evidence>
<dbReference type="SUPFAM" id="SSF46689">
    <property type="entry name" value="Homeodomain-like"/>
    <property type="match status" value="1"/>
</dbReference>
<gene>
    <name evidence="6" type="ORF">C5L14_11535</name>
</gene>
<keyword evidence="3" id="KW-0804">Transcription</keyword>
<evidence type="ECO:0000259" key="5">
    <source>
        <dbReference type="Pfam" id="PF16925"/>
    </source>
</evidence>
<name>A0A2S9QD28_9HYPH</name>
<dbReference type="Gene3D" id="1.10.10.60">
    <property type="entry name" value="Homeodomain-like"/>
    <property type="match status" value="1"/>
</dbReference>
<dbReference type="Proteomes" id="UP000237682">
    <property type="component" value="Unassembled WGS sequence"/>
</dbReference>
<proteinExistence type="predicted"/>
<keyword evidence="7" id="KW-1185">Reference proteome</keyword>
<organism evidence="6 7">
    <name type="scientific">Labrys okinawensis</name>
    <dbReference type="NCBI Taxonomy" id="346911"/>
    <lineage>
        <taxon>Bacteria</taxon>
        <taxon>Pseudomonadati</taxon>
        <taxon>Pseudomonadota</taxon>
        <taxon>Alphaproteobacteria</taxon>
        <taxon>Hyphomicrobiales</taxon>
        <taxon>Xanthobacteraceae</taxon>
        <taxon>Labrys</taxon>
    </lineage>
</organism>
<dbReference type="Gene3D" id="1.10.357.10">
    <property type="entry name" value="Tetracycline Repressor, domain 2"/>
    <property type="match status" value="1"/>
</dbReference>
<sequence length="198" mass="21279">MARPREFDRDEALKRATAVFWAKGFEAASTDNLLAAMKIGRQSLYDTFGDKRRLYLEALGRYQAVNLANQLAQLDAEASPLAGIRRMLLAVAEADPSFRALGCMNVGAIVEFGRNDEEIAAMLAESEAALDAALEGSLRKAKAEGEIGTATDIRGAARFIQATLRGLKVSGKAGADTQSLRQTVEFALAALTKDARRG</sequence>
<dbReference type="InterPro" id="IPR001647">
    <property type="entry name" value="HTH_TetR"/>
</dbReference>
<dbReference type="SUPFAM" id="SSF48498">
    <property type="entry name" value="Tetracyclin repressor-like, C-terminal domain"/>
    <property type="match status" value="1"/>
</dbReference>
<comment type="caution">
    <text evidence="6">The sequence shown here is derived from an EMBL/GenBank/DDBJ whole genome shotgun (WGS) entry which is preliminary data.</text>
</comment>
<accession>A0A2S9QD28</accession>
<reference evidence="6 7" key="1">
    <citation type="submission" date="2018-02" db="EMBL/GenBank/DDBJ databases">
        <title>Whole genome sequencing of endophytic bacterium.</title>
        <authorList>
            <person name="Eedara R."/>
            <person name="Podile A.R."/>
        </authorList>
    </citation>
    <scope>NUCLEOTIDE SEQUENCE [LARGE SCALE GENOMIC DNA]</scope>
    <source>
        <strain evidence="6 7">RP1T</strain>
    </source>
</reference>
<dbReference type="GO" id="GO:0003677">
    <property type="term" value="F:DNA binding"/>
    <property type="evidence" value="ECO:0007669"/>
    <property type="project" value="UniProtKB-KW"/>
</dbReference>
<evidence type="ECO:0000313" key="7">
    <source>
        <dbReference type="Proteomes" id="UP000237682"/>
    </source>
</evidence>
<evidence type="ECO:0000259" key="4">
    <source>
        <dbReference type="Pfam" id="PF00440"/>
    </source>
</evidence>
<dbReference type="AlphaFoldDB" id="A0A2S9QD28"/>
<protein>
    <submittedName>
        <fullName evidence="6">TetR/AcrR family transcriptional regulator</fullName>
    </submittedName>
</protein>
<dbReference type="Pfam" id="PF16925">
    <property type="entry name" value="TetR_C_13"/>
    <property type="match status" value="1"/>
</dbReference>